<dbReference type="VEuPathDB" id="TriTrypDB:LmjF.27.1650"/>
<accession>E9ADE4</accession>
<dbReference type="KEGG" id="lma:LMJF_27_1650"/>
<dbReference type="RefSeq" id="XP_003721973.1">
    <property type="nucleotide sequence ID" value="XM_003721925.1"/>
</dbReference>
<feature type="compositionally biased region" description="Basic and acidic residues" evidence="1">
    <location>
        <begin position="1200"/>
        <end position="1212"/>
    </location>
</feature>
<feature type="region of interest" description="Disordered" evidence="1">
    <location>
        <begin position="107"/>
        <end position="135"/>
    </location>
</feature>
<evidence type="ECO:0000313" key="3">
    <source>
        <dbReference type="Proteomes" id="UP000000542"/>
    </source>
</evidence>
<feature type="compositionally biased region" description="Basic and acidic residues" evidence="1">
    <location>
        <begin position="379"/>
        <end position="388"/>
    </location>
</feature>
<feature type="compositionally biased region" description="Low complexity" evidence="1">
    <location>
        <begin position="281"/>
        <end position="298"/>
    </location>
</feature>
<feature type="region of interest" description="Disordered" evidence="1">
    <location>
        <begin position="665"/>
        <end position="694"/>
    </location>
</feature>
<dbReference type="STRING" id="5664.E9ADE4"/>
<feature type="compositionally biased region" description="Polar residues" evidence="1">
    <location>
        <begin position="1187"/>
        <end position="1196"/>
    </location>
</feature>
<feature type="compositionally biased region" description="Basic and acidic residues" evidence="1">
    <location>
        <begin position="966"/>
        <end position="975"/>
    </location>
</feature>
<evidence type="ECO:0000256" key="1">
    <source>
        <dbReference type="SAM" id="MobiDB-lite"/>
    </source>
</evidence>
<feature type="region of interest" description="Disordered" evidence="1">
    <location>
        <begin position="540"/>
        <end position="566"/>
    </location>
</feature>
<feature type="region of interest" description="Disordered" evidence="1">
    <location>
        <begin position="464"/>
        <end position="506"/>
    </location>
</feature>
<name>E9ADE4_LEIMA</name>
<sequence>MSATDPYSLSPQNGVVEATLFQLLFPAHVSPATRAAVGNVIAVKTLNDNSPEGIAGALVVSSPSAFERIRAWETMPHGRAARSFRGTKRTQFDNRDDPALLHTVHAQQRHGVSAAKGPRARHSAPVGPDRSTDASADFSTVPFSLRLREVERRFREQMKVHRGLTAASRQVDIVERSVQLFQAERRTRAFAQALAERQDAIWARVWPGGSLPKTEDTEATAHRQAAASARVAPMPASRRSDSSATPSASTAISPPPPASPTGFLLKDILDTYSKPRELREASGGSRSAAAAAPAASKATKMPKGVPLAPAREAQRTVAGVEIFRPEKTPKHYTVIRYVEARSKHAAATHNAVDRQGTSPSSAVAPATAAAVSAASSKDAARGEVKEDSTQAFSSVVSEVHQADEEGGGKASDQSSASVADEAASMNDTYDTDTFDSHVSSGTAVDASISKAKSSVVSSMIPTVEATSSSLTQSITSEEVESGAAGRPLRCNRRDGGKRSGASVADDEGATPFAETLQAFLDACRSVSAASARLLQSPYIRESSHDAGQGRQHTPNPAKIDAPRSAPKAVGDAASCVTAKAATGADVSPAAWRDALLRQLRNIRRLQRFREHLLRHLKRIDLQRQTHCNATRLLRETQALAKVRRKLLSSSRVGGEASLGSMLRHVKGVSTGTGGRRGPRRGGGRHGYGAPRQQHSLPSWLRTSVVSDADTISDVVLTDMNSSVGEDIISADSGVVEEEMRHGSDQSETFVSDSIVQEEVVSWDGASRHSEVASGGTVLTEVSRSQGGDGDPSYGSDSFEAASNSDAAGRSAWTARSGMVAEVRLDEIEEELANRLAEISSDAISEGSSIPSEVEELVDLLPSSLIPSEVEDDDASPQGSSAATMGSYIATDMSSSAAGLQGQQRRMYVGAKGSTAWYAAAGEGAAGGVSGALTDHKAYIRDSPGSSVYSVPEDADVDTSMPQSTDVRSEGARDSVPRTSGRVADLDAAASLAAANEKRIRGRASPTPSTKSDGSSSSSEDALTMLEVDMTLTKGRRHHALRCASDVPTFEQLYSPSMPPLDEGPLTGSGNPSTTSSAGSGRSSKPDRRKGGSAHSVGIGWSNTAVSSLHERGAAYLVHYPTARMEAGTQAEMRAVGTHPTAICAASGMRATYPTDDYVAQGAWKARQLHLLRQLRSPIVDDSEDTAKNSAEATDNPSRAFEQRHRPPKDKADAVLDAAEAAAREEWAQHWGVVESLLQTRFSASSCIGRGEPPSSSRRTGKVLLQRFPSDSTSPTRDASQSSVPVSSASR</sequence>
<gene>
    <name evidence="2" type="ORF">LMJF_27_1650</name>
</gene>
<reference evidence="2 3" key="1">
    <citation type="journal article" date="2005" name="Science">
        <title>The genome of the kinetoplastid parasite, Leishmania major.</title>
        <authorList>
            <person name="Ivens A.C."/>
            <person name="Peacock C.S."/>
            <person name="Worthey E.A."/>
            <person name="Murphy L."/>
            <person name="Aggarwal G."/>
            <person name="Berriman M."/>
            <person name="Sisk E."/>
            <person name="Rajandream M.A."/>
            <person name="Adlem E."/>
            <person name="Aert R."/>
            <person name="Anupama A."/>
            <person name="Apostolou Z."/>
            <person name="Attipoe P."/>
            <person name="Bason N."/>
            <person name="Bauser C."/>
            <person name="Beck A."/>
            <person name="Beverley S.M."/>
            <person name="Bianchettin G."/>
            <person name="Borzym K."/>
            <person name="Bothe G."/>
            <person name="Bruschi C.V."/>
            <person name="Collins M."/>
            <person name="Cadag E."/>
            <person name="Ciarloni L."/>
            <person name="Clayton C."/>
            <person name="Coulson R.M."/>
            <person name="Cronin A."/>
            <person name="Cruz A.K."/>
            <person name="Davies R.M."/>
            <person name="De Gaudenzi J."/>
            <person name="Dobson D.E."/>
            <person name="Duesterhoeft A."/>
            <person name="Fazelina G."/>
            <person name="Fosker N."/>
            <person name="Frasch A.C."/>
            <person name="Fraser A."/>
            <person name="Fuchs M."/>
            <person name="Gabel C."/>
            <person name="Goble A."/>
            <person name="Goffeau A."/>
            <person name="Harris D."/>
            <person name="Hertz-Fowler C."/>
            <person name="Hilbert H."/>
            <person name="Horn D."/>
            <person name="Huang Y."/>
            <person name="Klages S."/>
            <person name="Knights A."/>
            <person name="Kube M."/>
            <person name="Larke N."/>
            <person name="Litvin L."/>
            <person name="Lord A."/>
            <person name="Louie T."/>
            <person name="Marra M."/>
            <person name="Masuy D."/>
            <person name="Matthews K."/>
            <person name="Michaeli S."/>
            <person name="Mottram J.C."/>
            <person name="Muller-Auer S."/>
            <person name="Munden H."/>
            <person name="Nelson S."/>
            <person name="Norbertczak H."/>
            <person name="Oliver K."/>
            <person name="O'neil S."/>
            <person name="Pentony M."/>
            <person name="Pohl T.M."/>
            <person name="Price C."/>
            <person name="Purnelle B."/>
            <person name="Quail M.A."/>
            <person name="Rabbinowitsch E."/>
            <person name="Reinhardt R."/>
            <person name="Rieger M."/>
            <person name="Rinta J."/>
            <person name="Robben J."/>
            <person name="Robertson L."/>
            <person name="Ruiz J.C."/>
            <person name="Rutter S."/>
            <person name="Saunders D."/>
            <person name="Schafer M."/>
            <person name="Schein J."/>
            <person name="Schwartz D.C."/>
            <person name="Seeger K."/>
            <person name="Seyler A."/>
            <person name="Sharp S."/>
            <person name="Shin H."/>
            <person name="Sivam D."/>
            <person name="Squares R."/>
            <person name="Squares S."/>
            <person name="Tosato V."/>
            <person name="Vogt C."/>
            <person name="Volckaert G."/>
            <person name="Wambutt R."/>
            <person name="Warren T."/>
            <person name="Wedler H."/>
            <person name="Woodward J."/>
            <person name="Zhou S."/>
            <person name="Zimmermann W."/>
            <person name="Smith D.F."/>
            <person name="Blackwell J.M."/>
            <person name="Stuart K.D."/>
            <person name="Barrell B."/>
            <person name="Myler P.J."/>
        </authorList>
    </citation>
    <scope>NUCLEOTIDE SEQUENCE [LARGE SCALE GENOMIC DNA]</scope>
    <source>
        <strain evidence="3">MHOM/IL/81/Friedlin</strain>
    </source>
</reference>
<evidence type="ECO:0000313" key="2">
    <source>
        <dbReference type="EMBL" id="CBZ12232.1"/>
    </source>
</evidence>
<proteinExistence type="predicted"/>
<dbReference type="GeneID" id="12982755"/>
<feature type="compositionally biased region" description="Low complexity" evidence="1">
    <location>
        <begin position="1004"/>
        <end position="1018"/>
    </location>
</feature>
<feature type="region of interest" description="Disordered" evidence="1">
    <location>
        <begin position="1179"/>
        <end position="1212"/>
    </location>
</feature>
<dbReference type="EMBL" id="FR796423">
    <property type="protein sequence ID" value="CBZ12232.1"/>
    <property type="molecule type" value="Genomic_DNA"/>
</dbReference>
<keyword evidence="3" id="KW-1185">Reference proteome</keyword>
<dbReference type="VEuPathDB" id="TriTrypDB:LMJLV39_270022900"/>
<feature type="compositionally biased region" description="Polar residues" evidence="1">
    <location>
        <begin position="464"/>
        <end position="476"/>
    </location>
</feature>
<dbReference type="Proteomes" id="UP000000542">
    <property type="component" value="Chromosome 27"/>
</dbReference>
<feature type="region of interest" description="Disordered" evidence="1">
    <location>
        <begin position="207"/>
        <end position="264"/>
    </location>
</feature>
<feature type="region of interest" description="Disordered" evidence="1">
    <location>
        <begin position="771"/>
        <end position="811"/>
    </location>
</feature>
<feature type="region of interest" description="Disordered" evidence="1">
    <location>
        <begin position="1244"/>
        <end position="1290"/>
    </location>
</feature>
<dbReference type="eggNOG" id="ENOG502S986">
    <property type="taxonomic scope" value="Eukaryota"/>
</dbReference>
<organism evidence="2 3">
    <name type="scientific">Leishmania major</name>
    <dbReference type="NCBI Taxonomy" id="5664"/>
    <lineage>
        <taxon>Eukaryota</taxon>
        <taxon>Discoba</taxon>
        <taxon>Euglenozoa</taxon>
        <taxon>Kinetoplastea</taxon>
        <taxon>Metakinetoplastina</taxon>
        <taxon>Trypanosomatida</taxon>
        <taxon>Trypanosomatidae</taxon>
        <taxon>Leishmaniinae</taxon>
        <taxon>Leishmania</taxon>
    </lineage>
</organism>
<dbReference type="VEuPathDB" id="TriTrypDB:LMJFC_270025200"/>
<feature type="compositionally biased region" description="Low complexity" evidence="1">
    <location>
        <begin position="1278"/>
        <end position="1290"/>
    </location>
</feature>
<feature type="compositionally biased region" description="Low complexity" evidence="1">
    <location>
        <begin position="985"/>
        <end position="994"/>
    </location>
</feature>
<feature type="region of interest" description="Disordered" evidence="1">
    <location>
        <begin position="1052"/>
        <end position="1099"/>
    </location>
</feature>
<dbReference type="InParanoid" id="E9ADE4"/>
<feature type="compositionally biased region" description="Low complexity" evidence="1">
    <location>
        <begin position="1072"/>
        <end position="1082"/>
    </location>
</feature>
<dbReference type="OMA" id="EEWAQHW"/>
<dbReference type="VEuPathDB" id="TriTrypDB:LMJSD75_270023000"/>
<dbReference type="HOGENOM" id="CLU_262351_0_0_1"/>
<feature type="region of interest" description="Disordered" evidence="1">
    <location>
        <begin position="940"/>
        <end position="1020"/>
    </location>
</feature>
<feature type="compositionally biased region" description="Low complexity" evidence="1">
    <location>
        <begin position="222"/>
        <end position="252"/>
    </location>
</feature>
<protein>
    <submittedName>
        <fullName evidence="2">Uncharacterized protein</fullName>
    </submittedName>
</protein>
<reference evidence="2 3" key="2">
    <citation type="journal article" date="2011" name="Genome Res.">
        <title>Chromosome and gene copy number variation allow major structural change between species and strains of Leishmania.</title>
        <authorList>
            <person name="Rogers M.B."/>
            <person name="Hilley J.D."/>
            <person name="Dickens N.J."/>
            <person name="Wilkes J."/>
            <person name="Bates P.A."/>
            <person name="Depledge D.P."/>
            <person name="Harris D."/>
            <person name="Her Y."/>
            <person name="Herzyk P."/>
            <person name="Imamura H."/>
            <person name="Otto T.D."/>
            <person name="Sanders M."/>
            <person name="Seeger K."/>
            <person name="Dujardin J.C."/>
            <person name="Berriman M."/>
            <person name="Smith D.F."/>
            <person name="Hertz-Fowler C."/>
            <person name="Mottram J.C."/>
        </authorList>
    </citation>
    <scope>NUCLEOTIDE SEQUENCE [LARGE SCALE GENOMIC DNA]</scope>
    <source>
        <strain evidence="3">MHOM/IL/81/Friedlin</strain>
    </source>
</reference>
<feature type="region of interest" description="Disordered" evidence="1">
    <location>
        <begin position="379"/>
        <end position="423"/>
    </location>
</feature>
<feature type="compositionally biased region" description="Polar residues" evidence="1">
    <location>
        <begin position="1268"/>
        <end position="1277"/>
    </location>
</feature>
<feature type="region of interest" description="Disordered" evidence="1">
    <location>
        <begin position="277"/>
        <end position="314"/>
    </location>
</feature>